<evidence type="ECO:0000313" key="2">
    <source>
        <dbReference type="EMBL" id="CAF0879026.1"/>
    </source>
</evidence>
<feature type="domain" description="F-box" evidence="1">
    <location>
        <begin position="1"/>
        <end position="50"/>
    </location>
</feature>
<dbReference type="EMBL" id="CAJNOK010002889">
    <property type="protein sequence ID" value="CAF0879026.1"/>
    <property type="molecule type" value="Genomic_DNA"/>
</dbReference>
<evidence type="ECO:0000259" key="1">
    <source>
        <dbReference type="PROSITE" id="PS50181"/>
    </source>
</evidence>
<dbReference type="SUPFAM" id="SSF52058">
    <property type="entry name" value="L domain-like"/>
    <property type="match status" value="1"/>
</dbReference>
<dbReference type="OrthoDB" id="10015850at2759"/>
<gene>
    <name evidence="3" type="ORF">GPM918_LOCUS42687</name>
    <name evidence="2" type="ORF">OVA965_LOCUS8522</name>
    <name evidence="5" type="ORF">SRO942_LOCUS43984</name>
    <name evidence="4" type="ORF">TMI583_LOCUS8518</name>
</gene>
<dbReference type="PROSITE" id="PS50181">
    <property type="entry name" value="FBOX"/>
    <property type="match status" value="1"/>
</dbReference>
<proteinExistence type="predicted"/>
<evidence type="ECO:0000313" key="4">
    <source>
        <dbReference type="EMBL" id="CAF3662975.1"/>
    </source>
</evidence>
<keyword evidence="6" id="KW-1185">Reference proteome</keyword>
<dbReference type="Proteomes" id="UP000682733">
    <property type="component" value="Unassembled WGS sequence"/>
</dbReference>
<organism evidence="3 6">
    <name type="scientific">Didymodactylos carnosus</name>
    <dbReference type="NCBI Taxonomy" id="1234261"/>
    <lineage>
        <taxon>Eukaryota</taxon>
        <taxon>Metazoa</taxon>
        <taxon>Spiralia</taxon>
        <taxon>Gnathifera</taxon>
        <taxon>Rotifera</taxon>
        <taxon>Eurotatoria</taxon>
        <taxon>Bdelloidea</taxon>
        <taxon>Philodinida</taxon>
        <taxon>Philodinidae</taxon>
        <taxon>Didymodactylos</taxon>
    </lineage>
</organism>
<dbReference type="AlphaFoldDB" id="A0A816B338"/>
<name>A0A816B338_9BILA</name>
<evidence type="ECO:0000313" key="3">
    <source>
        <dbReference type="EMBL" id="CAF1604908.1"/>
    </source>
</evidence>
<reference evidence="3" key="1">
    <citation type="submission" date="2021-02" db="EMBL/GenBank/DDBJ databases">
        <authorList>
            <person name="Nowell W R."/>
        </authorList>
    </citation>
    <scope>NUCLEOTIDE SEQUENCE</scope>
</reference>
<dbReference type="InterPro" id="IPR001810">
    <property type="entry name" value="F-box_dom"/>
</dbReference>
<dbReference type="EMBL" id="CAJOBC010103149">
    <property type="protein sequence ID" value="CAF4484018.1"/>
    <property type="molecule type" value="Genomic_DNA"/>
</dbReference>
<evidence type="ECO:0000313" key="5">
    <source>
        <dbReference type="EMBL" id="CAF4484018.1"/>
    </source>
</evidence>
<accession>A0A816B338</accession>
<dbReference type="EMBL" id="CAJNOQ010036606">
    <property type="protein sequence ID" value="CAF1604908.1"/>
    <property type="molecule type" value="Genomic_DNA"/>
</dbReference>
<sequence length="232" mass="27190">MWDNFPNEILLEIIQYLSITDLFHSLLNINLRIKLLINKYTPVRIDFSSIIEKSEFDSLCQTTIASTNYPYLCDYLKLSNLRVPCQIQIFFTVFDLSLFANLKSLTIIAIRFTELTTIMQHKLPQLTNLTYLAIKTDEIMQCDQRKYFYRMIFIDLSCLSLRKLIVKFGNPPREANYSLADCITCNSKVTNLKYVDIDSCYMTDLTRLFKDCIPSIKRLKMNLLGDGEYIHH</sequence>
<dbReference type="Gene3D" id="3.80.10.10">
    <property type="entry name" value="Ribonuclease Inhibitor"/>
    <property type="match status" value="1"/>
</dbReference>
<protein>
    <recommendedName>
        <fullName evidence="1">F-box domain-containing protein</fullName>
    </recommendedName>
</protein>
<evidence type="ECO:0000313" key="6">
    <source>
        <dbReference type="Proteomes" id="UP000663829"/>
    </source>
</evidence>
<dbReference type="EMBL" id="CAJOBA010002890">
    <property type="protein sequence ID" value="CAF3662975.1"/>
    <property type="molecule type" value="Genomic_DNA"/>
</dbReference>
<dbReference type="Proteomes" id="UP000681722">
    <property type="component" value="Unassembled WGS sequence"/>
</dbReference>
<dbReference type="InterPro" id="IPR032675">
    <property type="entry name" value="LRR_dom_sf"/>
</dbReference>
<comment type="caution">
    <text evidence="3">The sequence shown here is derived from an EMBL/GenBank/DDBJ whole genome shotgun (WGS) entry which is preliminary data.</text>
</comment>
<dbReference type="Proteomes" id="UP000677228">
    <property type="component" value="Unassembled WGS sequence"/>
</dbReference>
<dbReference type="Proteomes" id="UP000663829">
    <property type="component" value="Unassembled WGS sequence"/>
</dbReference>